<gene>
    <name evidence="3" type="primary">Contig10883.g11627</name>
    <name evidence="3" type="ORF">STYLEM_16751</name>
</gene>
<evidence type="ECO:0000256" key="1">
    <source>
        <dbReference type="SAM" id="MobiDB-lite"/>
    </source>
</evidence>
<organism evidence="3 4">
    <name type="scientific">Stylonychia lemnae</name>
    <name type="common">Ciliate</name>
    <dbReference type="NCBI Taxonomy" id="5949"/>
    <lineage>
        <taxon>Eukaryota</taxon>
        <taxon>Sar</taxon>
        <taxon>Alveolata</taxon>
        <taxon>Ciliophora</taxon>
        <taxon>Intramacronucleata</taxon>
        <taxon>Spirotrichea</taxon>
        <taxon>Stichotrichia</taxon>
        <taxon>Sporadotrichida</taxon>
        <taxon>Oxytrichidae</taxon>
        <taxon>Stylonychinae</taxon>
        <taxon>Stylonychia</taxon>
    </lineage>
</organism>
<keyword evidence="4" id="KW-1185">Reference proteome</keyword>
<dbReference type="Pfam" id="PF19036">
    <property type="entry name" value="Fuz_longin_1"/>
    <property type="match status" value="1"/>
</dbReference>
<feature type="domain" description="FUZ/MON1/HPS1 first Longin" evidence="2">
    <location>
        <begin position="211"/>
        <end position="277"/>
    </location>
</feature>
<dbReference type="GO" id="GO:0006623">
    <property type="term" value="P:protein targeting to vacuole"/>
    <property type="evidence" value="ECO:0007669"/>
    <property type="project" value="InterPro"/>
</dbReference>
<dbReference type="PANTHER" id="PTHR13027">
    <property type="entry name" value="SAND PROTEIN-RELATED"/>
    <property type="match status" value="1"/>
</dbReference>
<dbReference type="InterPro" id="IPR043972">
    <property type="entry name" value="FUZ/MON1/HPS1_longin_1"/>
</dbReference>
<protein>
    <recommendedName>
        <fullName evidence="2">FUZ/MON1/HPS1 first Longin domain-containing protein</fullName>
    </recommendedName>
</protein>
<dbReference type="EMBL" id="CCKQ01015805">
    <property type="protein sequence ID" value="CDW87641.1"/>
    <property type="molecule type" value="Genomic_DNA"/>
</dbReference>
<dbReference type="GO" id="GO:0016192">
    <property type="term" value="P:vesicle-mediated transport"/>
    <property type="evidence" value="ECO:0007669"/>
    <property type="project" value="InterPro"/>
</dbReference>
<feature type="compositionally biased region" description="Basic and acidic residues" evidence="1">
    <location>
        <begin position="48"/>
        <end position="58"/>
    </location>
</feature>
<evidence type="ECO:0000313" key="4">
    <source>
        <dbReference type="Proteomes" id="UP000039865"/>
    </source>
</evidence>
<dbReference type="InParanoid" id="A0A078AZX6"/>
<name>A0A078AZX6_STYLE</name>
<dbReference type="InterPro" id="IPR004353">
    <property type="entry name" value="Mon1"/>
</dbReference>
<evidence type="ECO:0000259" key="2">
    <source>
        <dbReference type="Pfam" id="PF19036"/>
    </source>
</evidence>
<accession>A0A078AZX6</accession>
<feature type="region of interest" description="Disordered" evidence="1">
    <location>
        <begin position="45"/>
        <end position="71"/>
    </location>
</feature>
<dbReference type="PANTHER" id="PTHR13027:SF7">
    <property type="entry name" value="VACUOLAR FUSION PROTEIN MON1 HOMOLOG"/>
    <property type="match status" value="1"/>
</dbReference>
<dbReference type="Proteomes" id="UP000039865">
    <property type="component" value="Unassembled WGS sequence"/>
</dbReference>
<reference evidence="3 4" key="1">
    <citation type="submission" date="2014-06" db="EMBL/GenBank/DDBJ databases">
        <authorList>
            <person name="Swart Estienne"/>
        </authorList>
    </citation>
    <scope>NUCLEOTIDE SEQUENCE [LARGE SCALE GENOMIC DNA]</scope>
    <source>
        <strain evidence="3 4">130c</strain>
    </source>
</reference>
<dbReference type="AlphaFoldDB" id="A0A078AZX6"/>
<proteinExistence type="predicted"/>
<dbReference type="OrthoDB" id="293850at2759"/>
<evidence type="ECO:0000313" key="3">
    <source>
        <dbReference type="EMBL" id="CDW87641.1"/>
    </source>
</evidence>
<sequence>MDQKEDNNIIIEEEEKFGTAEGTTQSTLEHQNFEFEAEHSFDNLFNEAQKDRGQEKRRGSSFKGTSFEKMTRTEEDEKELHAFFSNQRLYMVFTNAGKPVYSSYGDIYQLSPIIATLYAILSKVHTFEFPEYENPLKTLVVGSNNNDSDALNQSHSKISNRLSMAFKSMIEKKDINRNTIVQEEVKKERTGFENEQDKVFVTKIVQIATLSRNFKVAFLHKGQSLIYIALSRDQFESVSFMKKQLEVLHTQFISLQTSNLIKTLNINQSYDVANELYQHQFQIKHLCDKMYKDPYTFLNQFLPLRLHPKTRELVDETLRNNKPQTDKYYFGLVLMEGTVVGVIKNEMKITVVPTDINMIMNYINTNLHNLRTKTPSFETICLPGLTEEYKLNLFVHLEKDSPFKVIFASDENGEDLMQEFERASNMIIKEFGDLEIIDILLVCESKMAERINLKEVQNTIISNQNLEQFTVYNYPISDLQQINYNQLRSIQEYEQLYERYQAFNPKKDFFAKKVYAIDTYAILSQGDYCVMATISHNRTEKDVKEICQNILDDARLDEGSSFIPKWF</sequence>